<gene>
    <name evidence="3" type="ORF">R3P38DRAFT_2495951</name>
    <name evidence="2" type="ORF">R3P38DRAFT_2546111</name>
    <name evidence="1" type="ORF">R3P38DRAFT_2579817</name>
</gene>
<accession>A0AAW0AKX5</accession>
<evidence type="ECO:0000313" key="2">
    <source>
        <dbReference type="EMBL" id="KAK7013553.1"/>
    </source>
</evidence>
<dbReference type="EMBL" id="JAWWNJ010000158">
    <property type="protein sequence ID" value="KAK6980544.1"/>
    <property type="molecule type" value="Genomic_DNA"/>
</dbReference>
<dbReference type="Proteomes" id="UP001362999">
    <property type="component" value="Unassembled WGS sequence"/>
</dbReference>
<keyword evidence="4" id="KW-1185">Reference proteome</keyword>
<evidence type="ECO:0000313" key="4">
    <source>
        <dbReference type="Proteomes" id="UP001362999"/>
    </source>
</evidence>
<reference evidence="2 4" key="1">
    <citation type="journal article" date="2024" name="J Genomics">
        <title>Draft genome sequencing and assembly of Favolaschia claudopus CIRM-BRFM 2984 isolated from oak limbs.</title>
        <authorList>
            <person name="Navarro D."/>
            <person name="Drula E."/>
            <person name="Chaduli D."/>
            <person name="Cazenave R."/>
            <person name="Ahrendt S."/>
            <person name="Wang J."/>
            <person name="Lipzen A."/>
            <person name="Daum C."/>
            <person name="Barry K."/>
            <person name="Grigoriev I.V."/>
            <person name="Favel A."/>
            <person name="Rosso M.N."/>
            <person name="Martin F."/>
        </authorList>
    </citation>
    <scope>NUCLEOTIDE SEQUENCE [LARGE SCALE GENOMIC DNA]</scope>
    <source>
        <strain evidence="2 4">CIRM-BRFM 2984</strain>
    </source>
</reference>
<dbReference type="EMBL" id="JAWWNJ010000059">
    <property type="protein sequence ID" value="KAK7013553.1"/>
    <property type="molecule type" value="Genomic_DNA"/>
</dbReference>
<comment type="caution">
    <text evidence="2">The sequence shown here is derived from an EMBL/GenBank/DDBJ whole genome shotgun (WGS) entry which is preliminary data.</text>
</comment>
<evidence type="ECO:0000313" key="3">
    <source>
        <dbReference type="EMBL" id="KAK7059298.1"/>
    </source>
</evidence>
<protein>
    <submittedName>
        <fullName evidence="2">Uncharacterized protein</fullName>
    </submittedName>
</protein>
<dbReference type="EMBL" id="JAWWNJ010000003">
    <property type="protein sequence ID" value="KAK7059298.1"/>
    <property type="molecule type" value="Genomic_DNA"/>
</dbReference>
<proteinExistence type="predicted"/>
<dbReference type="AlphaFoldDB" id="A0AAW0AKX5"/>
<name>A0AAW0AKX5_9AGAR</name>
<evidence type="ECO:0000313" key="1">
    <source>
        <dbReference type="EMBL" id="KAK6980544.1"/>
    </source>
</evidence>
<organism evidence="2 4">
    <name type="scientific">Favolaschia claudopus</name>
    <dbReference type="NCBI Taxonomy" id="2862362"/>
    <lineage>
        <taxon>Eukaryota</taxon>
        <taxon>Fungi</taxon>
        <taxon>Dikarya</taxon>
        <taxon>Basidiomycota</taxon>
        <taxon>Agaricomycotina</taxon>
        <taxon>Agaricomycetes</taxon>
        <taxon>Agaricomycetidae</taxon>
        <taxon>Agaricales</taxon>
        <taxon>Marasmiineae</taxon>
        <taxon>Mycenaceae</taxon>
        <taxon>Favolaschia</taxon>
    </lineage>
</organism>
<sequence length="137" mass="15758">MCITRCRTTCSSPFASATRRRRSVSHLRSRYDCVIVNMTEPGLHFARLRALFRCNCNRNSGRKLDVALVRMFSQSRWKPRTRWAGCQIRDEDQEFSFLSMEHVVRGALMTPVSGAANEATHFLVDTLDADIFLRADQ</sequence>